<evidence type="ECO:0000313" key="4">
    <source>
        <dbReference type="Proteomes" id="UP000034037"/>
    </source>
</evidence>
<name>A0A0F6Z598_9CORY</name>
<feature type="transmembrane region" description="Helical" evidence="1">
    <location>
        <begin position="53"/>
        <end position="73"/>
    </location>
</feature>
<dbReference type="AlphaFoldDB" id="A0A0F6Z598"/>
<reference evidence="3 4" key="1">
    <citation type="submission" date="2015-04" db="EMBL/GenBank/DDBJ databases">
        <title>Complete Genome Sequence of Brevibacterium flavum ATCC 15168.</title>
        <authorList>
            <person name="Ahn J."/>
            <person name="Park G."/>
            <person name="Jeon W."/>
            <person name="Jang Y."/>
            <person name="Jang M."/>
            <person name="Lee H."/>
            <person name="Lee H."/>
        </authorList>
    </citation>
    <scope>NUCLEOTIDE SEQUENCE [LARGE SCALE GENOMIC DNA]</scope>
    <source>
        <strain evidence="3 4">ATCC 15168</strain>
    </source>
</reference>
<keyword evidence="4" id="KW-1185">Reference proteome</keyword>
<protein>
    <submittedName>
        <fullName evidence="3">Uncharacterized protein</fullName>
    </submittedName>
</protein>
<dbReference type="Proteomes" id="UP000034037">
    <property type="component" value="Chromosome"/>
</dbReference>
<keyword evidence="1" id="KW-1133">Transmembrane helix</keyword>
<evidence type="ECO:0000256" key="1">
    <source>
        <dbReference type="SAM" id="Phobius"/>
    </source>
</evidence>
<organism evidence="3 4">
    <name type="scientific">[Brevibacterium] flavum</name>
    <dbReference type="NCBI Taxonomy" id="92706"/>
    <lineage>
        <taxon>Bacteria</taxon>
        <taxon>Bacillati</taxon>
        <taxon>Actinomycetota</taxon>
        <taxon>Actinomycetes</taxon>
        <taxon>Mycobacteriales</taxon>
        <taxon>Corynebacteriaceae</taxon>
        <taxon>Corynebacterium</taxon>
    </lineage>
</organism>
<accession>A0A0F6Z598</accession>
<keyword evidence="2" id="KW-0732">Signal</keyword>
<dbReference type="HOGENOM" id="CLU_2463842_0_0_11"/>
<dbReference type="RefSeq" id="WP_003856720.1">
    <property type="nucleotide sequence ID" value="NZ_CP011309.1"/>
</dbReference>
<evidence type="ECO:0000256" key="2">
    <source>
        <dbReference type="SAM" id="SignalP"/>
    </source>
</evidence>
<gene>
    <name evidence="3" type="ORF">YH66_05075</name>
</gene>
<keyword evidence="1" id="KW-0812">Transmembrane</keyword>
<proteinExistence type="predicted"/>
<keyword evidence="1" id="KW-0472">Membrane</keyword>
<sequence>MKTRHRTLFACVAAVSLVASPGLAPTANAQDRAPTSTEIAVNSTYGLLDNPITAPIGLFILLSSMTWHFLIWCPIGQSSGFIDPYSGECTF</sequence>
<feature type="signal peptide" evidence="2">
    <location>
        <begin position="1"/>
        <end position="29"/>
    </location>
</feature>
<feature type="chain" id="PRO_5002513285" evidence="2">
    <location>
        <begin position="30"/>
        <end position="91"/>
    </location>
</feature>
<evidence type="ECO:0000313" key="3">
    <source>
        <dbReference type="EMBL" id="AKF26972.1"/>
    </source>
</evidence>
<dbReference type="PATRIC" id="fig|92706.3.peg.1053"/>
<dbReference type="EMBL" id="CP011309">
    <property type="protein sequence ID" value="AKF26972.1"/>
    <property type="molecule type" value="Genomic_DNA"/>
</dbReference>